<reference evidence="7 8" key="2">
    <citation type="journal article" date="2015" name="Sci. Rep.">
        <title>Crystal structure of VmoLac, a tentative quorum quenching lactonase from the extremophilic crenarchaeon Vulcanisaeta moutnovskia.</title>
        <authorList>
            <person name="Hiblot J."/>
            <person name="Bzdrenga J."/>
            <person name="Champion C."/>
            <person name="Chabriere E."/>
            <person name="Elias M."/>
        </authorList>
    </citation>
    <scope>X-RAY CRYSTALLOGRAPHY (1.80 ANGSTROMS)</scope>
    <scope>CARBOXYLATION AT LYS-138</scope>
</reference>
<dbReference type="Gene3D" id="3.20.20.140">
    <property type="entry name" value="Metal-dependent hydrolases"/>
    <property type="match status" value="1"/>
</dbReference>
<protein>
    <submittedName>
        <fullName evidence="5">Parathion hydrolase</fullName>
    </submittedName>
</protein>
<dbReference type="AlphaFoldDB" id="F0QXN6"/>
<proteinExistence type="evidence at protein level"/>
<feature type="binding site" description="via carbamate group" evidence="4">
    <location>
        <position position="138"/>
    </location>
    <ligand>
        <name>Zn(2+)</name>
        <dbReference type="ChEBI" id="CHEBI:29105"/>
        <label>1</label>
    </ligand>
</feature>
<reference evidence="5 6" key="1">
    <citation type="journal article" date="2011" name="J. Bacteriol.">
        <title>Complete genome sequence of 'Vulcanisaeta moutnovskia' strain 768-28, a novel member of the hyperthermophilic crenarchaeal genus vulcanisaeta.</title>
        <authorList>
            <person name="Gumerov V.M."/>
            <person name="Mardanov A.V."/>
            <person name="Beletsky A.V."/>
            <person name="Prokofeva M.I."/>
            <person name="Bonch-Osmolovskaya E.A."/>
            <person name="Ravin N.V."/>
            <person name="Skryabin K.G."/>
        </authorList>
    </citation>
    <scope>NUCLEOTIDE SEQUENCE [LARGE SCALE GENOMIC DNA]</scope>
    <source>
        <strain evidence="5 6">768-28</strain>
    </source>
</reference>
<feature type="binding site" evidence="4">
    <location>
        <position position="23"/>
    </location>
    <ligand>
        <name>Zn(2+)</name>
        <dbReference type="ChEBI" id="CHEBI:29105"/>
        <label>1</label>
    </ligand>
</feature>
<gene>
    <name evidence="5" type="ordered locus">VMUT_2255</name>
</gene>
<dbReference type="InterPro" id="IPR032466">
    <property type="entry name" value="Metal_Hydrolase"/>
</dbReference>
<dbReference type="PDBsum" id="4RE0"/>
<dbReference type="SMR" id="F0QXN6"/>
<dbReference type="PROSITE" id="PS51347">
    <property type="entry name" value="PHOSPHOTRIESTERASE_2"/>
    <property type="match status" value="1"/>
</dbReference>
<evidence type="ECO:0000313" key="6">
    <source>
        <dbReference type="Proteomes" id="UP000007485"/>
    </source>
</evidence>
<evidence type="ECO:0000256" key="3">
    <source>
        <dbReference type="PIRSR" id="PIRSR601559-50"/>
    </source>
</evidence>
<dbReference type="STRING" id="985053.VMUT_2255"/>
<organism evidence="5 6">
    <name type="scientific">Vulcanisaeta moutnovskia (strain 768-28)</name>
    <dbReference type="NCBI Taxonomy" id="985053"/>
    <lineage>
        <taxon>Archaea</taxon>
        <taxon>Thermoproteota</taxon>
        <taxon>Thermoprotei</taxon>
        <taxon>Thermoproteales</taxon>
        <taxon>Thermoproteaceae</taxon>
        <taxon>Vulcanisaeta</taxon>
    </lineage>
</organism>
<evidence type="ECO:0000256" key="2">
    <source>
        <dbReference type="ARBA" id="ARBA00022801"/>
    </source>
</evidence>
<dbReference type="BRENDA" id="3.1.1.25">
    <property type="organism ID" value="13779"/>
</dbReference>
<dbReference type="EMBL" id="CP002529">
    <property type="protein sequence ID" value="ADY02451.1"/>
    <property type="molecule type" value="Genomic_DNA"/>
</dbReference>
<dbReference type="BRENDA" id="3.1.8.1">
    <property type="organism ID" value="13779"/>
</dbReference>
<evidence type="ECO:0007829" key="8">
    <source>
        <dbReference type="PDB" id="4RDZ"/>
    </source>
</evidence>
<dbReference type="BRENDA" id="3.1.1.1">
    <property type="organism ID" value="13779"/>
</dbReference>
<feature type="binding site" evidence="4">
    <location>
        <position position="200"/>
    </location>
    <ligand>
        <name>Zn(2+)</name>
        <dbReference type="ChEBI" id="CHEBI:29105"/>
        <label>2</label>
    </ligand>
</feature>
<dbReference type="HOGENOM" id="CLU_054760_1_0_2"/>
<comment type="cofactor">
    <cofactor evidence="4">
        <name>a divalent metal cation</name>
        <dbReference type="ChEBI" id="CHEBI:60240"/>
    </cofactor>
    <text evidence="4">Binds 2 divalent metal cations per subunit.</text>
</comment>
<dbReference type="PDBsum" id="4RDY"/>
<dbReference type="KEGG" id="vmo:VMUT_2255"/>
<dbReference type="Proteomes" id="UP000007485">
    <property type="component" value="Chromosome"/>
</dbReference>
<dbReference type="InterPro" id="IPR017947">
    <property type="entry name" value="AryldialkylPase_Zn-BS"/>
</dbReference>
<feature type="binding site" description="via carbamate group" evidence="4">
    <location>
        <position position="138"/>
    </location>
    <ligand>
        <name>Zn(2+)</name>
        <dbReference type="ChEBI" id="CHEBI:29105"/>
        <label>2</label>
    </ligand>
</feature>
<name>F0QXN6_VULM7</name>
<dbReference type="PROSITE" id="PS01322">
    <property type="entry name" value="PHOSPHOTRIESTERASE_1"/>
    <property type="match status" value="1"/>
</dbReference>
<accession>F0QXN6</accession>
<dbReference type="InterPro" id="IPR001559">
    <property type="entry name" value="Phosphotriesterase"/>
</dbReference>
<dbReference type="EvolutionaryTrace" id="F0QXN6"/>
<dbReference type="BRENDA" id="3.1.1.2">
    <property type="organism ID" value="13779"/>
</dbReference>
<keyword evidence="2 5" id="KW-0378">Hydrolase</keyword>
<evidence type="ECO:0007829" key="7">
    <source>
        <dbReference type="PDB" id="4RDY"/>
    </source>
</evidence>
<dbReference type="PDB" id="4RE0">
    <property type="method" value="X-ray"/>
    <property type="resolution" value="2.35 A"/>
    <property type="chains" value="A=1-315"/>
</dbReference>
<dbReference type="PANTHER" id="PTHR10819">
    <property type="entry name" value="PHOSPHOTRIESTERASE-RELATED"/>
    <property type="match status" value="1"/>
</dbReference>
<feature type="binding site" evidence="4">
    <location>
        <position position="25"/>
    </location>
    <ligand>
        <name>Zn(2+)</name>
        <dbReference type="ChEBI" id="CHEBI:29105"/>
        <label>1</label>
    </ligand>
</feature>
<evidence type="ECO:0000313" key="5">
    <source>
        <dbReference type="EMBL" id="ADY02451.1"/>
    </source>
</evidence>
<feature type="modified residue" description="N6-carboxylysine" evidence="3 7">
    <location>
        <position position="138"/>
    </location>
</feature>
<dbReference type="PANTHER" id="PTHR10819:SF3">
    <property type="entry name" value="PHOSPHOTRIESTERASE-RELATED PROTEIN"/>
    <property type="match status" value="1"/>
</dbReference>
<dbReference type="BRENDA" id="3.1.1.81">
    <property type="organism ID" value="13779"/>
</dbReference>
<dbReference type="PDB" id="4RDY">
    <property type="method" value="X-ray"/>
    <property type="resolution" value="2.00 A"/>
    <property type="chains" value="A/B=1-315"/>
</dbReference>
<sequence length="315" mass="35458">MVRISIAGGNEIDPGSMGLTLFHEHLRLITEVVRWNWPHLYNEDEELKRAIDAVNAAKKYGVKTIIDLTVAGIGCDVRFNEKVAKATGVNIIMGTGFYTYTEIPFYFKNRGIDSLVDAFVHDITIGIQGTNTRAAFVKAVIDSSGLTKDVEMAIRAAAKAHIKTDVPIITHSFVGNKSSLDLIRIFKEEGVDLARTVIGHVGDTDDISFIEQILREGAFIGLDRFGLDIYLPLDKRVKTAIELIKRGWIDQLLLSHDYCPTIDWYPPEVVRSTVPDWTMTLIFEKVIPRMRSEGITEEQINRVLIDNPRRLFTGR</sequence>
<dbReference type="GO" id="GO:0008270">
    <property type="term" value="F:zinc ion binding"/>
    <property type="evidence" value="ECO:0007669"/>
    <property type="project" value="InterPro"/>
</dbReference>
<dbReference type="Pfam" id="PF02126">
    <property type="entry name" value="PTE"/>
    <property type="match status" value="1"/>
</dbReference>
<keyword evidence="7 8" id="KW-0002">3D-structure</keyword>
<evidence type="ECO:0000256" key="1">
    <source>
        <dbReference type="ARBA" id="ARBA00022723"/>
    </source>
</evidence>
<dbReference type="PDB" id="4RDZ">
    <property type="method" value="X-ray"/>
    <property type="resolution" value="1.80 A"/>
    <property type="chains" value="A/B=1-315"/>
</dbReference>
<dbReference type="eggNOG" id="arCOG07263">
    <property type="taxonomic scope" value="Archaea"/>
</dbReference>
<dbReference type="PDBsum" id="4RDZ"/>
<keyword evidence="1 4" id="KW-0479">Metal-binding</keyword>
<dbReference type="GO" id="GO:0016788">
    <property type="term" value="F:hydrolase activity, acting on ester bonds"/>
    <property type="evidence" value="ECO:0007669"/>
    <property type="project" value="InterPro"/>
</dbReference>
<dbReference type="SUPFAM" id="SSF51556">
    <property type="entry name" value="Metallo-dependent hydrolases"/>
    <property type="match status" value="1"/>
</dbReference>
<feature type="binding site" evidence="4">
    <location>
        <position position="171"/>
    </location>
    <ligand>
        <name>Zn(2+)</name>
        <dbReference type="ChEBI" id="CHEBI:29105"/>
        <label>2</label>
    </ligand>
</feature>
<keyword evidence="6" id="KW-1185">Reference proteome</keyword>
<evidence type="ECO:0000256" key="4">
    <source>
        <dbReference type="PIRSR" id="PIRSR601559-51"/>
    </source>
</evidence>
<feature type="binding site" evidence="4">
    <location>
        <position position="257"/>
    </location>
    <ligand>
        <name>Zn(2+)</name>
        <dbReference type="ChEBI" id="CHEBI:29105"/>
        <label>1</label>
    </ligand>
</feature>